<evidence type="ECO:0000256" key="1">
    <source>
        <dbReference type="ARBA" id="ARBA00000085"/>
    </source>
</evidence>
<keyword evidence="5" id="KW-0418">Kinase</keyword>
<feature type="domain" description="Histidine kinase" evidence="6">
    <location>
        <begin position="143"/>
        <end position="353"/>
    </location>
</feature>
<dbReference type="PRINTS" id="PR00344">
    <property type="entry name" value="BCTRLSENSOR"/>
</dbReference>
<dbReference type="Gene3D" id="1.10.287.130">
    <property type="match status" value="1"/>
</dbReference>
<evidence type="ECO:0000256" key="3">
    <source>
        <dbReference type="ARBA" id="ARBA00022553"/>
    </source>
</evidence>
<evidence type="ECO:0000313" key="9">
    <source>
        <dbReference type="Proteomes" id="UP001597459"/>
    </source>
</evidence>
<evidence type="ECO:0000256" key="5">
    <source>
        <dbReference type="ARBA" id="ARBA00022777"/>
    </source>
</evidence>
<dbReference type="InterPro" id="IPR036890">
    <property type="entry name" value="HATPase_C_sf"/>
</dbReference>
<dbReference type="Gene3D" id="3.30.450.20">
    <property type="entry name" value="PAS domain"/>
    <property type="match status" value="1"/>
</dbReference>
<evidence type="ECO:0000259" key="7">
    <source>
        <dbReference type="PROSITE" id="PS50112"/>
    </source>
</evidence>
<dbReference type="EC" id="2.7.13.3" evidence="2"/>
<feature type="domain" description="PAS" evidence="7">
    <location>
        <begin position="3"/>
        <end position="73"/>
    </location>
</feature>
<evidence type="ECO:0000256" key="2">
    <source>
        <dbReference type="ARBA" id="ARBA00012438"/>
    </source>
</evidence>
<proteinExistence type="predicted"/>
<dbReference type="InterPro" id="IPR013655">
    <property type="entry name" value="PAS_fold_3"/>
</dbReference>
<organism evidence="8 9">
    <name type="scientific">Aquimarina hainanensis</name>
    <dbReference type="NCBI Taxonomy" id="1578017"/>
    <lineage>
        <taxon>Bacteria</taxon>
        <taxon>Pseudomonadati</taxon>
        <taxon>Bacteroidota</taxon>
        <taxon>Flavobacteriia</taxon>
        <taxon>Flavobacteriales</taxon>
        <taxon>Flavobacteriaceae</taxon>
        <taxon>Aquimarina</taxon>
    </lineage>
</organism>
<dbReference type="PANTHER" id="PTHR43304">
    <property type="entry name" value="PHYTOCHROME-LIKE PROTEIN CPH1"/>
    <property type="match status" value="1"/>
</dbReference>
<dbReference type="SMART" id="SM00388">
    <property type="entry name" value="HisKA"/>
    <property type="match status" value="1"/>
</dbReference>
<dbReference type="CDD" id="cd00082">
    <property type="entry name" value="HisKA"/>
    <property type="match status" value="1"/>
</dbReference>
<comment type="catalytic activity">
    <reaction evidence="1">
        <text>ATP + protein L-histidine = ADP + protein N-phospho-L-histidine.</text>
        <dbReference type="EC" id="2.7.13.3"/>
    </reaction>
</comment>
<dbReference type="InterPro" id="IPR003594">
    <property type="entry name" value="HATPase_dom"/>
</dbReference>
<evidence type="ECO:0000256" key="4">
    <source>
        <dbReference type="ARBA" id="ARBA00022679"/>
    </source>
</evidence>
<dbReference type="Gene3D" id="3.30.565.10">
    <property type="entry name" value="Histidine kinase-like ATPase, C-terminal domain"/>
    <property type="match status" value="1"/>
</dbReference>
<dbReference type="InterPro" id="IPR035965">
    <property type="entry name" value="PAS-like_dom_sf"/>
</dbReference>
<dbReference type="InterPro" id="IPR052162">
    <property type="entry name" value="Sensor_kinase/Photoreceptor"/>
</dbReference>
<dbReference type="InterPro" id="IPR003661">
    <property type="entry name" value="HisK_dim/P_dom"/>
</dbReference>
<dbReference type="SUPFAM" id="SSF55785">
    <property type="entry name" value="PYP-like sensor domain (PAS domain)"/>
    <property type="match status" value="1"/>
</dbReference>
<protein>
    <recommendedName>
        <fullName evidence="2">histidine kinase</fullName>
        <ecNumber evidence="2">2.7.13.3</ecNumber>
    </recommendedName>
</protein>
<comment type="caution">
    <text evidence="8">The sequence shown here is derived from an EMBL/GenBank/DDBJ whole genome shotgun (WGS) entry which is preliminary data.</text>
</comment>
<dbReference type="Proteomes" id="UP001597459">
    <property type="component" value="Unassembled WGS sequence"/>
</dbReference>
<dbReference type="PROSITE" id="PS50112">
    <property type="entry name" value="PAS"/>
    <property type="match status" value="1"/>
</dbReference>
<reference evidence="9" key="1">
    <citation type="journal article" date="2019" name="Int. J. Syst. Evol. Microbiol.">
        <title>The Global Catalogue of Microorganisms (GCM) 10K type strain sequencing project: providing services to taxonomists for standard genome sequencing and annotation.</title>
        <authorList>
            <consortium name="The Broad Institute Genomics Platform"/>
            <consortium name="The Broad Institute Genome Sequencing Center for Infectious Disease"/>
            <person name="Wu L."/>
            <person name="Ma J."/>
        </authorList>
    </citation>
    <scope>NUCLEOTIDE SEQUENCE [LARGE SCALE GENOMIC DNA]</scope>
    <source>
        <strain evidence="9">KCTC 42423</strain>
    </source>
</reference>
<dbReference type="CDD" id="cd00130">
    <property type="entry name" value="PAS"/>
    <property type="match status" value="1"/>
</dbReference>
<dbReference type="SMART" id="SM00091">
    <property type="entry name" value="PAS"/>
    <property type="match status" value="1"/>
</dbReference>
<keyword evidence="9" id="KW-1185">Reference proteome</keyword>
<accession>A0ABW5N8C6</accession>
<dbReference type="SUPFAM" id="SSF55874">
    <property type="entry name" value="ATPase domain of HSP90 chaperone/DNA topoisomerase II/histidine kinase"/>
    <property type="match status" value="1"/>
</dbReference>
<dbReference type="NCBIfam" id="TIGR00229">
    <property type="entry name" value="sensory_box"/>
    <property type="match status" value="1"/>
</dbReference>
<dbReference type="Pfam" id="PF02518">
    <property type="entry name" value="HATPase_c"/>
    <property type="match status" value="1"/>
</dbReference>
<dbReference type="PROSITE" id="PS50109">
    <property type="entry name" value="HIS_KIN"/>
    <property type="match status" value="1"/>
</dbReference>
<sequence length="353" mass="41060">MELDLQYRNLFSLSQDLIAIAGIDGYFKQINNRWTELLGYSREELLNHPFISLIHPEDQRKTALITKKKAQGNVISRFENRFITKDGQTIWLEWNTTDVEDDTHEFFAIVRDKTIDKKQKLKLRKMLKQLRVKTKQLESYAYITSHNLKSPVANIFTLTNFLEETTTNQEQDEYISRIKISTEILNKTIDDLVRVIQINSFPELKIRSISLKKTCKEVSELLHDKLTKYHINLTYDFEQGNYIQYSKAYLHNIFFNLISNSITYRSSERPATIHIESRKVNNTIQLLFSDNGIGIDLKKHRNNIFGFGKTFHNNPEAKGFGLFLIKSQIEALNGNISIASEVNKGTTFIINLA</sequence>
<dbReference type="InterPro" id="IPR000014">
    <property type="entry name" value="PAS"/>
</dbReference>
<dbReference type="InterPro" id="IPR004358">
    <property type="entry name" value="Sig_transdc_His_kin-like_C"/>
</dbReference>
<dbReference type="EMBL" id="JBHULX010000017">
    <property type="protein sequence ID" value="MFD2591214.1"/>
    <property type="molecule type" value="Genomic_DNA"/>
</dbReference>
<dbReference type="SUPFAM" id="SSF47384">
    <property type="entry name" value="Homodimeric domain of signal transducing histidine kinase"/>
    <property type="match status" value="1"/>
</dbReference>
<dbReference type="InterPro" id="IPR036097">
    <property type="entry name" value="HisK_dim/P_sf"/>
</dbReference>
<dbReference type="InterPro" id="IPR005467">
    <property type="entry name" value="His_kinase_dom"/>
</dbReference>
<evidence type="ECO:0000259" key="6">
    <source>
        <dbReference type="PROSITE" id="PS50109"/>
    </source>
</evidence>
<dbReference type="RefSeq" id="WP_176029207.1">
    <property type="nucleotide sequence ID" value="NZ_JBHSJV010000001.1"/>
</dbReference>
<name>A0ABW5N8C6_9FLAO</name>
<dbReference type="Pfam" id="PF00512">
    <property type="entry name" value="HisKA"/>
    <property type="match status" value="1"/>
</dbReference>
<dbReference type="Pfam" id="PF08447">
    <property type="entry name" value="PAS_3"/>
    <property type="match status" value="1"/>
</dbReference>
<evidence type="ECO:0000313" key="8">
    <source>
        <dbReference type="EMBL" id="MFD2591214.1"/>
    </source>
</evidence>
<keyword evidence="4" id="KW-0808">Transferase</keyword>
<gene>
    <name evidence="8" type="ORF">ACFSTE_10300</name>
</gene>
<dbReference type="PANTHER" id="PTHR43304:SF1">
    <property type="entry name" value="PAC DOMAIN-CONTAINING PROTEIN"/>
    <property type="match status" value="1"/>
</dbReference>
<dbReference type="SMART" id="SM00387">
    <property type="entry name" value="HATPase_c"/>
    <property type="match status" value="1"/>
</dbReference>
<keyword evidence="3" id="KW-0597">Phosphoprotein</keyword>